<organism evidence="2 3">
    <name type="scientific">Lentibacillus cibarius</name>
    <dbReference type="NCBI Taxonomy" id="2583219"/>
    <lineage>
        <taxon>Bacteria</taxon>
        <taxon>Bacillati</taxon>
        <taxon>Bacillota</taxon>
        <taxon>Bacilli</taxon>
        <taxon>Bacillales</taxon>
        <taxon>Bacillaceae</taxon>
        <taxon>Lentibacillus</taxon>
    </lineage>
</organism>
<gene>
    <name evidence="2" type="ORF">FH966_07310</name>
    <name evidence="1" type="ORF">FH966_16310</name>
</gene>
<dbReference type="AlphaFoldDB" id="A0A549YMW5"/>
<reference evidence="2 3" key="1">
    <citation type="submission" date="2019-07" db="EMBL/GenBank/DDBJ databases">
        <title>Genomic analysis of Lentibacillus sp. NKC851-2.</title>
        <authorList>
            <person name="Oh Y.J."/>
        </authorList>
    </citation>
    <scope>NUCLEOTIDE SEQUENCE [LARGE SCALE GENOMIC DNA]</scope>
    <source>
        <strain evidence="2 3">NKC851-2</strain>
    </source>
</reference>
<evidence type="ECO:0000313" key="1">
    <source>
        <dbReference type="EMBL" id="TRM09251.1"/>
    </source>
</evidence>
<evidence type="ECO:0000313" key="3">
    <source>
        <dbReference type="Proteomes" id="UP000319280"/>
    </source>
</evidence>
<dbReference type="Pfam" id="PF09388">
    <property type="entry name" value="SpoOE-like"/>
    <property type="match status" value="1"/>
</dbReference>
<name>A0A549YMW5_9BACI</name>
<dbReference type="InterPro" id="IPR037208">
    <property type="entry name" value="Spo0E-like_sf"/>
</dbReference>
<accession>A0A549YMW5</accession>
<evidence type="ECO:0000313" key="2">
    <source>
        <dbReference type="EMBL" id="TRM13214.1"/>
    </source>
</evidence>
<keyword evidence="3" id="KW-1185">Reference proteome</keyword>
<dbReference type="InterPro" id="IPR018540">
    <property type="entry name" value="Spo0E-like"/>
</dbReference>
<dbReference type="GO" id="GO:0046983">
    <property type="term" value="F:protein dimerization activity"/>
    <property type="evidence" value="ECO:0007669"/>
    <property type="project" value="InterPro"/>
</dbReference>
<dbReference type="PANTHER" id="PTHR41263">
    <property type="entry name" value="ASPARTYL-PHOSPHATE PHOSPHATASE YISI"/>
    <property type="match status" value="1"/>
</dbReference>
<dbReference type="SUPFAM" id="SSF140500">
    <property type="entry name" value="BAS1536-like"/>
    <property type="match status" value="1"/>
</dbReference>
<dbReference type="GO" id="GO:0043937">
    <property type="term" value="P:regulation of sporulation"/>
    <property type="evidence" value="ECO:0007669"/>
    <property type="project" value="InterPro"/>
</dbReference>
<protein>
    <submittedName>
        <fullName evidence="2">Aspartyl-phosphate phosphatase Spo0E family protein</fullName>
    </submittedName>
</protein>
<dbReference type="InterPro" id="IPR053028">
    <property type="entry name" value="Spo0E-like_phosphatase"/>
</dbReference>
<dbReference type="PANTHER" id="PTHR41263:SF1">
    <property type="entry name" value="ASPARTYL-PHOSPHATE PHOSPHATASE YISI"/>
    <property type="match status" value="1"/>
</dbReference>
<dbReference type="EMBL" id="VJMZ01000001">
    <property type="protein sequence ID" value="TRM13214.1"/>
    <property type="molecule type" value="Genomic_DNA"/>
</dbReference>
<comment type="caution">
    <text evidence="2">The sequence shown here is derived from an EMBL/GenBank/DDBJ whole genome shotgun (WGS) entry which is preliminary data.</text>
</comment>
<dbReference type="Proteomes" id="UP000319280">
    <property type="component" value="Unassembled WGS sequence"/>
</dbReference>
<proteinExistence type="predicted"/>
<dbReference type="InterPro" id="IPR036638">
    <property type="entry name" value="HLH_DNA-bd_sf"/>
</dbReference>
<sequence length="64" mass="7389">MLFQVIKQKRKQMIETANIQGMESADTLKCSQELDVLILKYQRNIKTKDEINEGANNNSSFVEI</sequence>
<dbReference type="EMBL" id="VJMZ01000002">
    <property type="protein sequence ID" value="TRM09251.1"/>
    <property type="molecule type" value="Genomic_DNA"/>
</dbReference>
<dbReference type="Gene3D" id="4.10.280.10">
    <property type="entry name" value="Helix-loop-helix DNA-binding domain"/>
    <property type="match status" value="1"/>
</dbReference>